<gene>
    <name evidence="2" type="ORF">CIK84_04445</name>
</gene>
<evidence type="ECO:0000313" key="2">
    <source>
        <dbReference type="EMBL" id="PMQ20840.1"/>
    </source>
</evidence>
<dbReference type="AlphaFoldDB" id="A0A2N7S3W7"/>
<sequence>MPRPKKWMEQSASSALVHLVFQISLRYELQRRTVIWPSWPSVFKSSVYRLIAGAMIRGRRNALLVPQIGLGAWRPNEYVPATGEAGGQGSTARPDYLKRNERVPRFGSTAGPGRQQGTHIGSEVHA</sequence>
<protein>
    <submittedName>
        <fullName evidence="2">Uncharacterized protein</fullName>
    </submittedName>
</protein>
<evidence type="ECO:0000256" key="1">
    <source>
        <dbReference type="SAM" id="MobiDB-lite"/>
    </source>
</evidence>
<reference evidence="2 3" key="1">
    <citation type="journal article" date="2017" name="Elife">
        <title>Extensive horizontal gene transfer in cheese-associated bacteria.</title>
        <authorList>
            <person name="Bonham K.S."/>
            <person name="Wolfe B.E."/>
            <person name="Dutton R.J."/>
        </authorList>
    </citation>
    <scope>NUCLEOTIDE SEQUENCE [LARGE SCALE GENOMIC DNA]</scope>
    <source>
        <strain evidence="2 3">JB182</strain>
    </source>
</reference>
<dbReference type="Proteomes" id="UP000235739">
    <property type="component" value="Unassembled WGS sequence"/>
</dbReference>
<dbReference type="EMBL" id="PNQX01000001">
    <property type="protein sequence ID" value="PMQ20840.1"/>
    <property type="molecule type" value="Genomic_DNA"/>
</dbReference>
<organism evidence="2 3">
    <name type="scientific">Glutamicibacter arilaitensis</name>
    <dbReference type="NCBI Taxonomy" id="256701"/>
    <lineage>
        <taxon>Bacteria</taxon>
        <taxon>Bacillati</taxon>
        <taxon>Actinomycetota</taxon>
        <taxon>Actinomycetes</taxon>
        <taxon>Micrococcales</taxon>
        <taxon>Micrococcaceae</taxon>
        <taxon>Glutamicibacter</taxon>
    </lineage>
</organism>
<comment type="caution">
    <text evidence="2">The sequence shown here is derived from an EMBL/GenBank/DDBJ whole genome shotgun (WGS) entry which is preliminary data.</text>
</comment>
<feature type="region of interest" description="Disordered" evidence="1">
    <location>
        <begin position="103"/>
        <end position="126"/>
    </location>
</feature>
<name>A0A2N7S3W7_9MICC</name>
<accession>A0A2N7S3W7</accession>
<proteinExistence type="predicted"/>
<evidence type="ECO:0000313" key="3">
    <source>
        <dbReference type="Proteomes" id="UP000235739"/>
    </source>
</evidence>